<sequence length="281" mass="30725">MSFLASFTKKPKLDAAIKKAAKARPYEDSAADASLKDVYQDFADIMAGDSLRAATLYHWGVTLLHQAKGKQPPESINIYRNAIAKFSFCMTIDPNYLAAAIDAGVACMDLARARGVPPTDELYEMAKRQFEKANGIQAGVAAFNLACFYGVRSEDENCLDALKTAKEKGNLPEDADILADPDLVNVVKQKWFKDFMASLEEDRRIAEEKLLAAKAAEEEAKKPKPKNPNEFDPYHTEKKAEPKATKASESVDTEESPGAAEKEAIEEASAPVAEAPEQSES</sequence>
<keyword evidence="3" id="KW-1185">Reference proteome</keyword>
<gene>
    <name evidence="2" type="ORF">MGMO_6c00160</name>
</gene>
<evidence type="ECO:0000313" key="2">
    <source>
        <dbReference type="EMBL" id="ESS74042.1"/>
    </source>
</evidence>
<reference evidence="2 3" key="1">
    <citation type="journal article" date="2013" name="Genome Announc.">
        <title>Draft Genome Sequence of the Methanotrophic Gammaproteobacterium Methyloglobulus morosus DSM 22980 Strain KoM1.</title>
        <authorList>
            <person name="Poehlein A."/>
            <person name="Deutzmann J.S."/>
            <person name="Daniel R."/>
            <person name="Simeonova D.D."/>
        </authorList>
    </citation>
    <scope>NUCLEOTIDE SEQUENCE [LARGE SCALE GENOMIC DNA]</scope>
    <source>
        <strain evidence="2 3">KoM1</strain>
    </source>
</reference>
<name>V5C6J1_9GAMM</name>
<dbReference type="Gene3D" id="1.25.40.10">
    <property type="entry name" value="Tetratricopeptide repeat domain"/>
    <property type="match status" value="1"/>
</dbReference>
<accession>V5C6J1</accession>
<comment type="caution">
    <text evidence="2">The sequence shown here is derived from an EMBL/GenBank/DDBJ whole genome shotgun (WGS) entry which is preliminary data.</text>
</comment>
<dbReference type="AlphaFoldDB" id="V5C6J1"/>
<dbReference type="eggNOG" id="COG0457">
    <property type="taxonomic scope" value="Bacteria"/>
</dbReference>
<dbReference type="RefSeq" id="WP_023493039.1">
    <property type="nucleotide sequence ID" value="NZ_AYLO01000006.1"/>
</dbReference>
<feature type="region of interest" description="Disordered" evidence="1">
    <location>
        <begin position="216"/>
        <end position="281"/>
    </location>
</feature>
<protein>
    <recommendedName>
        <fullName evidence="4">Import receptor subunit TOM20</fullName>
    </recommendedName>
</protein>
<feature type="compositionally biased region" description="Low complexity" evidence="1">
    <location>
        <begin position="267"/>
        <end position="281"/>
    </location>
</feature>
<dbReference type="STRING" id="1116472.MGMO_6c00160"/>
<feature type="compositionally biased region" description="Basic and acidic residues" evidence="1">
    <location>
        <begin position="216"/>
        <end position="246"/>
    </location>
</feature>
<dbReference type="Proteomes" id="UP000017842">
    <property type="component" value="Unassembled WGS sequence"/>
</dbReference>
<evidence type="ECO:0000313" key="3">
    <source>
        <dbReference type="Proteomes" id="UP000017842"/>
    </source>
</evidence>
<dbReference type="SUPFAM" id="SSF48452">
    <property type="entry name" value="TPR-like"/>
    <property type="match status" value="1"/>
</dbReference>
<proteinExistence type="predicted"/>
<organism evidence="2 3">
    <name type="scientific">Methyloglobulus morosus KoM1</name>
    <dbReference type="NCBI Taxonomy" id="1116472"/>
    <lineage>
        <taxon>Bacteria</taxon>
        <taxon>Pseudomonadati</taxon>
        <taxon>Pseudomonadota</taxon>
        <taxon>Gammaproteobacteria</taxon>
        <taxon>Methylococcales</taxon>
        <taxon>Methylococcaceae</taxon>
        <taxon>Methyloglobulus</taxon>
    </lineage>
</organism>
<evidence type="ECO:0008006" key="4">
    <source>
        <dbReference type="Google" id="ProtNLM"/>
    </source>
</evidence>
<dbReference type="EMBL" id="AYLO01000006">
    <property type="protein sequence ID" value="ESS74042.1"/>
    <property type="molecule type" value="Genomic_DNA"/>
</dbReference>
<evidence type="ECO:0000256" key="1">
    <source>
        <dbReference type="SAM" id="MobiDB-lite"/>
    </source>
</evidence>
<dbReference type="InterPro" id="IPR011990">
    <property type="entry name" value="TPR-like_helical_dom_sf"/>
</dbReference>